<gene>
    <name evidence="1" type="ORF">DRZ78_03085</name>
</gene>
<evidence type="ECO:0000313" key="2">
    <source>
        <dbReference type="Proteomes" id="UP000277457"/>
    </source>
</evidence>
<accession>A0A662D4E1</accession>
<proteinExistence type="predicted"/>
<evidence type="ECO:0000313" key="1">
    <source>
        <dbReference type="EMBL" id="RLE07388.1"/>
    </source>
</evidence>
<comment type="caution">
    <text evidence="1">The sequence shown here is derived from an EMBL/GenBank/DDBJ whole genome shotgun (WGS) entry which is preliminary data.</text>
</comment>
<dbReference type="AlphaFoldDB" id="A0A662D4E1"/>
<name>A0A662D4E1_UNCAE</name>
<reference evidence="1 2" key="1">
    <citation type="submission" date="2018-06" db="EMBL/GenBank/DDBJ databases">
        <title>Extensive metabolic versatility and redundancy in microbially diverse, dynamic hydrothermal sediments.</title>
        <authorList>
            <person name="Dombrowski N."/>
            <person name="Teske A."/>
            <person name="Baker B.J."/>
        </authorList>
    </citation>
    <scope>NUCLEOTIDE SEQUENCE [LARGE SCALE GENOMIC DNA]</scope>
    <source>
        <strain evidence="1">B7_G13</strain>
    </source>
</reference>
<protein>
    <submittedName>
        <fullName evidence="1">Uncharacterized protein</fullName>
    </submittedName>
</protein>
<sequence length="63" mass="7441">MIELFQEWMLDPDRQEDVEIYLANLPLTPKEKKQAIVWWCKYVGVALTKEKVKKVLGDDYGKV</sequence>
<dbReference type="Proteomes" id="UP000277457">
    <property type="component" value="Unassembled WGS sequence"/>
</dbReference>
<organism evidence="1 2">
    <name type="scientific">Aerophobetes bacterium</name>
    <dbReference type="NCBI Taxonomy" id="2030807"/>
    <lineage>
        <taxon>Bacteria</taxon>
        <taxon>Candidatus Aerophobota</taxon>
    </lineage>
</organism>
<dbReference type="EMBL" id="QMPY01000098">
    <property type="protein sequence ID" value="RLE07388.1"/>
    <property type="molecule type" value="Genomic_DNA"/>
</dbReference>